<reference evidence="19 20" key="1">
    <citation type="submission" date="2020-10" db="EMBL/GenBank/DDBJ databases">
        <title>Eggerthella sp. nov., isolated from human feces.</title>
        <authorList>
            <person name="Yajun G."/>
        </authorList>
    </citation>
    <scope>NUCLEOTIDE SEQUENCE [LARGE SCALE GENOMIC DNA]</scope>
    <source>
        <strain evidence="19 20">HF-1101</strain>
    </source>
</reference>
<keyword evidence="9 16" id="KW-0227">DNA damage</keyword>
<dbReference type="PROSITE" id="PS50173">
    <property type="entry name" value="UMUC"/>
    <property type="match status" value="1"/>
</dbReference>
<dbReference type="SUPFAM" id="SSF56672">
    <property type="entry name" value="DNA/RNA polymerases"/>
    <property type="match status" value="1"/>
</dbReference>
<proteinExistence type="inferred from homology"/>
<evidence type="ECO:0000256" key="4">
    <source>
        <dbReference type="ARBA" id="ARBA00022490"/>
    </source>
</evidence>
<keyword evidence="12 16" id="KW-0238">DNA-binding</keyword>
<evidence type="ECO:0000256" key="9">
    <source>
        <dbReference type="ARBA" id="ARBA00022763"/>
    </source>
</evidence>
<dbReference type="Pfam" id="PF11799">
    <property type="entry name" value="IMS_C"/>
    <property type="match status" value="1"/>
</dbReference>
<protein>
    <recommendedName>
        <fullName evidence="16">DNA polymerase IV</fullName>
        <shortName evidence="16">Pol IV</shortName>
        <ecNumber evidence="16">2.7.7.7</ecNumber>
    </recommendedName>
</protein>
<evidence type="ECO:0000256" key="5">
    <source>
        <dbReference type="ARBA" id="ARBA00022679"/>
    </source>
</evidence>
<evidence type="ECO:0000256" key="15">
    <source>
        <dbReference type="ARBA" id="ARBA00049244"/>
    </source>
</evidence>
<comment type="subunit">
    <text evidence="16">Monomer.</text>
</comment>
<evidence type="ECO:0000256" key="1">
    <source>
        <dbReference type="ARBA" id="ARBA00004496"/>
    </source>
</evidence>
<keyword evidence="5 16" id="KW-0808">Transferase</keyword>
<dbReference type="HAMAP" id="MF_01113">
    <property type="entry name" value="DNApol_IV"/>
    <property type="match status" value="1"/>
</dbReference>
<dbReference type="FunFam" id="3.40.1170.60:FF:000001">
    <property type="entry name" value="DNA polymerase IV"/>
    <property type="match status" value="1"/>
</dbReference>
<keyword evidence="10 16" id="KW-0460">Magnesium</keyword>
<dbReference type="GO" id="GO:0042276">
    <property type="term" value="P:error-prone translesion synthesis"/>
    <property type="evidence" value="ECO:0007669"/>
    <property type="project" value="TreeGrafter"/>
</dbReference>
<evidence type="ECO:0000256" key="6">
    <source>
        <dbReference type="ARBA" id="ARBA00022695"/>
    </source>
</evidence>
<sequence>MRSDSPQTDPESAADGGGFAMPLEEWRGSAILLVDLDAFFASVEQLDHPAWRGKPVIVGGDADKHGVVSTASYEARPYGVHSAMPSSTAKRLCPHAIWTHGHFDRYREMSNAIMDILRAETPHVQQVSIDEAFMDVSPTSVNREHPVRVAQRIQQRVEKLGVTCSIGVGTSKTIAKIASDMDKPRGLTVVYPGGERDFLAPLPVRTMSGIGAAAEEKLHSRGIRTLGQLADADEGMLLRVFGKNGHVMHVRANGGDDAPVEQDDSVKSVSNEMTFASDLTARDEVEGAIATIAAKVGRRLRRKGLRGRTISLRVRYDDRSVRSVQRQLAAPSDDEFAYTPLLYRMMGELWRPGMPVRLIGVGMTGFEEGDGVQESLFDVAEAAPNEDDVRPSIPDEGKRRGLIEATDLVKDRFGESAVRFGRELRGEENTTGSASKNPADYK</sequence>
<evidence type="ECO:0000256" key="11">
    <source>
        <dbReference type="ARBA" id="ARBA00022932"/>
    </source>
</evidence>
<dbReference type="KEGG" id="egd:GS424_008995"/>
<evidence type="ECO:0000256" key="14">
    <source>
        <dbReference type="ARBA" id="ARBA00025589"/>
    </source>
</evidence>
<organism evidence="19 20">
    <name type="scientific">Eggerthella guodeyinii</name>
    <dbReference type="NCBI Taxonomy" id="2690837"/>
    <lineage>
        <taxon>Bacteria</taxon>
        <taxon>Bacillati</taxon>
        <taxon>Actinomycetota</taxon>
        <taxon>Coriobacteriia</taxon>
        <taxon>Eggerthellales</taxon>
        <taxon>Eggerthellaceae</taxon>
        <taxon>Eggerthella</taxon>
    </lineage>
</organism>
<dbReference type="AlphaFoldDB" id="A0A7M1ZQJ3"/>
<dbReference type="InterPro" id="IPR017961">
    <property type="entry name" value="DNA_pol_Y-fam_little_finger"/>
</dbReference>
<dbReference type="InterPro" id="IPR001126">
    <property type="entry name" value="UmuC"/>
</dbReference>
<accession>A0A7M1ZQJ3</accession>
<feature type="binding site" evidence="16">
    <location>
        <position position="35"/>
    </location>
    <ligand>
        <name>Mg(2+)</name>
        <dbReference type="ChEBI" id="CHEBI:18420"/>
    </ligand>
</feature>
<evidence type="ECO:0000256" key="10">
    <source>
        <dbReference type="ARBA" id="ARBA00022842"/>
    </source>
</evidence>
<comment type="function">
    <text evidence="14 16">Poorly processive, error-prone DNA polymerase involved in untargeted mutagenesis. Copies undamaged DNA at stalled replication forks, which arise in vivo from mismatched or misaligned primer ends. These misaligned primers can be extended by PolIV. Exhibits no 3'-5' exonuclease (proofreading) activity. May be involved in translesional synthesis, in conjunction with the beta clamp from PolIII.</text>
</comment>
<comment type="cofactor">
    <cofactor evidence="16">
        <name>Mg(2+)</name>
        <dbReference type="ChEBI" id="CHEBI:18420"/>
    </cofactor>
    <text evidence="16">Binds 2 magnesium ions per subunit.</text>
</comment>
<evidence type="ECO:0000256" key="2">
    <source>
        <dbReference type="ARBA" id="ARBA00010945"/>
    </source>
</evidence>
<feature type="site" description="Substrate discrimination" evidence="16">
    <location>
        <position position="40"/>
    </location>
</feature>
<evidence type="ECO:0000256" key="7">
    <source>
        <dbReference type="ARBA" id="ARBA00022705"/>
    </source>
</evidence>
<dbReference type="GO" id="GO:0006281">
    <property type="term" value="P:DNA repair"/>
    <property type="evidence" value="ECO:0007669"/>
    <property type="project" value="UniProtKB-UniRule"/>
</dbReference>
<comment type="catalytic activity">
    <reaction evidence="15 16">
        <text>DNA(n) + a 2'-deoxyribonucleoside 5'-triphosphate = DNA(n+1) + diphosphate</text>
        <dbReference type="Rhea" id="RHEA:22508"/>
        <dbReference type="Rhea" id="RHEA-COMP:17339"/>
        <dbReference type="Rhea" id="RHEA-COMP:17340"/>
        <dbReference type="ChEBI" id="CHEBI:33019"/>
        <dbReference type="ChEBI" id="CHEBI:61560"/>
        <dbReference type="ChEBI" id="CHEBI:173112"/>
        <dbReference type="EC" id="2.7.7.7"/>
    </reaction>
</comment>
<gene>
    <name evidence="16 19" type="primary">dinB</name>
    <name evidence="19" type="ORF">GS424_008995</name>
</gene>
<dbReference type="PANTHER" id="PTHR11076:SF33">
    <property type="entry name" value="DNA POLYMERASE KAPPA"/>
    <property type="match status" value="1"/>
</dbReference>
<dbReference type="EMBL" id="CP063310">
    <property type="protein sequence ID" value="QOS66702.1"/>
    <property type="molecule type" value="Genomic_DNA"/>
</dbReference>
<dbReference type="EC" id="2.7.7.7" evidence="16"/>
<evidence type="ECO:0000259" key="18">
    <source>
        <dbReference type="PROSITE" id="PS50173"/>
    </source>
</evidence>
<dbReference type="GO" id="GO:0006261">
    <property type="term" value="P:DNA-templated DNA replication"/>
    <property type="evidence" value="ECO:0007669"/>
    <property type="project" value="UniProtKB-UniRule"/>
</dbReference>
<name>A0A7M1ZQJ3_9ACTN</name>
<keyword evidence="7 16" id="KW-0235">DNA replication</keyword>
<feature type="binding site" evidence="16">
    <location>
        <position position="130"/>
    </location>
    <ligand>
        <name>Mg(2+)</name>
        <dbReference type="ChEBI" id="CHEBI:18420"/>
    </ligand>
</feature>
<comment type="similarity">
    <text evidence="2 16">Belongs to the DNA polymerase type-Y family.</text>
</comment>
<keyword evidence="8 16" id="KW-0479">Metal-binding</keyword>
<keyword evidence="11 16" id="KW-0239">DNA-directed DNA polymerase</keyword>
<dbReference type="Gene3D" id="3.40.1170.60">
    <property type="match status" value="1"/>
</dbReference>
<dbReference type="InterPro" id="IPR022880">
    <property type="entry name" value="DNApol_IV"/>
</dbReference>
<dbReference type="InterPro" id="IPR036775">
    <property type="entry name" value="DNA_pol_Y-fam_lit_finger_sf"/>
</dbReference>
<dbReference type="GO" id="GO:0000287">
    <property type="term" value="F:magnesium ion binding"/>
    <property type="evidence" value="ECO:0007669"/>
    <property type="project" value="UniProtKB-UniRule"/>
</dbReference>
<feature type="active site" evidence="16">
    <location>
        <position position="131"/>
    </location>
</feature>
<evidence type="ECO:0000256" key="17">
    <source>
        <dbReference type="SAM" id="MobiDB-lite"/>
    </source>
</evidence>
<dbReference type="Proteomes" id="UP000478463">
    <property type="component" value="Chromosome"/>
</dbReference>
<dbReference type="InterPro" id="IPR043502">
    <property type="entry name" value="DNA/RNA_pol_sf"/>
</dbReference>
<dbReference type="InterPro" id="IPR043128">
    <property type="entry name" value="Rev_trsase/Diguanyl_cyclase"/>
</dbReference>
<dbReference type="GO" id="GO:0005829">
    <property type="term" value="C:cytosol"/>
    <property type="evidence" value="ECO:0007669"/>
    <property type="project" value="TreeGrafter"/>
</dbReference>
<keyword evidence="13 16" id="KW-0234">DNA repair</keyword>
<evidence type="ECO:0000256" key="16">
    <source>
        <dbReference type="HAMAP-Rule" id="MF_01113"/>
    </source>
</evidence>
<dbReference type="GO" id="GO:0003684">
    <property type="term" value="F:damaged DNA binding"/>
    <property type="evidence" value="ECO:0007669"/>
    <property type="project" value="InterPro"/>
</dbReference>
<dbReference type="Pfam" id="PF00817">
    <property type="entry name" value="IMS"/>
    <property type="match status" value="1"/>
</dbReference>
<dbReference type="NCBIfam" id="NF002677">
    <property type="entry name" value="PRK02406.1"/>
    <property type="match status" value="1"/>
</dbReference>
<keyword evidence="3 16" id="KW-0515">Mutator protein</keyword>
<keyword evidence="6 16" id="KW-0548">Nucleotidyltransferase</keyword>
<keyword evidence="4 16" id="KW-0963">Cytoplasm</keyword>
<dbReference type="PANTHER" id="PTHR11076">
    <property type="entry name" value="DNA REPAIR POLYMERASE UMUC / TRANSFERASE FAMILY MEMBER"/>
    <property type="match status" value="1"/>
</dbReference>
<evidence type="ECO:0000313" key="20">
    <source>
        <dbReference type="Proteomes" id="UP000478463"/>
    </source>
</evidence>
<feature type="domain" description="UmuC" evidence="18">
    <location>
        <begin position="31"/>
        <end position="211"/>
    </location>
</feature>
<evidence type="ECO:0000256" key="12">
    <source>
        <dbReference type="ARBA" id="ARBA00023125"/>
    </source>
</evidence>
<feature type="region of interest" description="Disordered" evidence="17">
    <location>
        <begin position="421"/>
        <end position="442"/>
    </location>
</feature>
<comment type="subcellular location">
    <subcellularLocation>
        <location evidence="1 16">Cytoplasm</location>
    </subcellularLocation>
</comment>
<dbReference type="RefSeq" id="WP_193666512.1">
    <property type="nucleotide sequence ID" value="NZ_CP063310.1"/>
</dbReference>
<evidence type="ECO:0000256" key="13">
    <source>
        <dbReference type="ARBA" id="ARBA00023204"/>
    </source>
</evidence>
<evidence type="ECO:0000256" key="3">
    <source>
        <dbReference type="ARBA" id="ARBA00022457"/>
    </source>
</evidence>
<evidence type="ECO:0000313" key="19">
    <source>
        <dbReference type="EMBL" id="QOS66702.1"/>
    </source>
</evidence>
<dbReference type="GO" id="GO:0003887">
    <property type="term" value="F:DNA-directed DNA polymerase activity"/>
    <property type="evidence" value="ECO:0007669"/>
    <property type="project" value="UniProtKB-UniRule"/>
</dbReference>
<dbReference type="Gene3D" id="3.30.70.270">
    <property type="match status" value="1"/>
</dbReference>
<dbReference type="GO" id="GO:0009432">
    <property type="term" value="P:SOS response"/>
    <property type="evidence" value="ECO:0007669"/>
    <property type="project" value="TreeGrafter"/>
</dbReference>
<dbReference type="SUPFAM" id="SSF100879">
    <property type="entry name" value="Lesion bypass DNA polymerase (Y-family), little finger domain"/>
    <property type="match status" value="1"/>
</dbReference>
<dbReference type="Gene3D" id="3.30.1490.100">
    <property type="entry name" value="DNA polymerase, Y-family, little finger domain"/>
    <property type="match status" value="1"/>
</dbReference>
<dbReference type="Gene3D" id="1.10.150.20">
    <property type="entry name" value="5' to 3' exonuclease, C-terminal subdomain"/>
    <property type="match status" value="1"/>
</dbReference>
<evidence type="ECO:0000256" key="8">
    <source>
        <dbReference type="ARBA" id="ARBA00022723"/>
    </source>
</evidence>
<dbReference type="CDD" id="cd03586">
    <property type="entry name" value="PolY_Pol_IV_kappa"/>
    <property type="match status" value="1"/>
</dbReference>
<dbReference type="InterPro" id="IPR050116">
    <property type="entry name" value="DNA_polymerase-Y"/>
</dbReference>